<dbReference type="KEGG" id="csty:KN1_16540"/>
<feature type="transmembrane region" description="Helical" evidence="1">
    <location>
        <begin position="151"/>
        <end position="171"/>
    </location>
</feature>
<feature type="transmembrane region" description="Helical" evidence="1">
    <location>
        <begin position="238"/>
        <end position="263"/>
    </location>
</feature>
<keyword evidence="1" id="KW-0812">Transmembrane</keyword>
<reference evidence="2 3" key="1">
    <citation type="submission" date="2021-04" db="EMBL/GenBank/DDBJ databases">
        <title>Complete genome sequence of Stygiolobus sp. KN-1.</title>
        <authorList>
            <person name="Nakamura K."/>
            <person name="Sakai H."/>
            <person name="Kurosawa N."/>
        </authorList>
    </citation>
    <scope>NUCLEOTIDE SEQUENCE [LARGE SCALE GENOMIC DNA]</scope>
    <source>
        <strain evidence="2 3">KN-1</strain>
    </source>
</reference>
<dbReference type="GeneID" id="66163371"/>
<feature type="transmembrane region" description="Helical" evidence="1">
    <location>
        <begin position="210"/>
        <end position="232"/>
    </location>
</feature>
<evidence type="ECO:0000256" key="1">
    <source>
        <dbReference type="SAM" id="Phobius"/>
    </source>
</evidence>
<feature type="transmembrane region" description="Helical" evidence="1">
    <location>
        <begin position="37"/>
        <end position="57"/>
    </location>
</feature>
<keyword evidence="3" id="KW-1185">Reference proteome</keyword>
<gene>
    <name evidence="2" type="ORF">KN1_16540</name>
</gene>
<evidence type="ECO:0000313" key="2">
    <source>
        <dbReference type="EMBL" id="BCU70357.1"/>
    </source>
</evidence>
<feature type="transmembrane region" description="Helical" evidence="1">
    <location>
        <begin position="78"/>
        <end position="104"/>
    </location>
</feature>
<dbReference type="AlphaFoldDB" id="A0A8D5U7E2"/>
<dbReference type="EMBL" id="AP024597">
    <property type="protein sequence ID" value="BCU70357.1"/>
    <property type="molecule type" value="Genomic_DNA"/>
</dbReference>
<sequence>MRTLKYIAISWTLWGISLYLFSPYLTILLESSISSPVLIGLSYIISSIVGVVLINLLRLAKNSNVNLMIKIPLVTSGVGLLIMGLINSPLAAVIGLVLYNSYWLSVPFFYYALSSAEKEQFSKTWAISMLPALVLPVIGGMIVLNAGVRTVFVISGAIMMLSTLPLNWVKLNPEGESFQKEDINLLPLIFSVFPLSLALPFLYEVKFFELSAVWLSYEIGEIVGIILTWVSWKSKNSLPISLLIFSTVVINSLVSVGGFYYGLSEAVLSTGVGGVNPRSFRSAIRVALTEASLWTIGYIVSSLAYIVSYSLPFIYAGLIAILFSLLLLMEVRSGKRPLQSLTSPIFMLVKVFEGALFEGIEPYFKFA</sequence>
<feature type="transmembrane region" description="Helical" evidence="1">
    <location>
        <begin position="124"/>
        <end position="144"/>
    </location>
</feature>
<feature type="transmembrane region" description="Helical" evidence="1">
    <location>
        <begin position="7"/>
        <end position="25"/>
    </location>
</feature>
<proteinExistence type="predicted"/>
<feature type="transmembrane region" description="Helical" evidence="1">
    <location>
        <begin position="183"/>
        <end position="203"/>
    </location>
</feature>
<dbReference type="InterPro" id="IPR036259">
    <property type="entry name" value="MFS_trans_sf"/>
</dbReference>
<accession>A0A8D5U7E2</accession>
<dbReference type="Proteomes" id="UP000825123">
    <property type="component" value="Chromosome"/>
</dbReference>
<feature type="transmembrane region" description="Helical" evidence="1">
    <location>
        <begin position="313"/>
        <end position="331"/>
    </location>
</feature>
<keyword evidence="1" id="KW-0472">Membrane</keyword>
<organism evidence="2 3">
    <name type="scientific">Stygiolobus caldivivus</name>
    <dbReference type="NCBI Taxonomy" id="2824673"/>
    <lineage>
        <taxon>Archaea</taxon>
        <taxon>Thermoproteota</taxon>
        <taxon>Thermoprotei</taxon>
        <taxon>Sulfolobales</taxon>
        <taxon>Sulfolobaceae</taxon>
        <taxon>Stygiolobus</taxon>
    </lineage>
</organism>
<name>A0A8D5U7E2_9CREN</name>
<protein>
    <submittedName>
        <fullName evidence="2">Uncharacterized protein</fullName>
    </submittedName>
</protein>
<dbReference type="RefSeq" id="WP_221286928.1">
    <property type="nucleotide sequence ID" value="NZ_AP024597.1"/>
</dbReference>
<keyword evidence="1" id="KW-1133">Transmembrane helix</keyword>
<dbReference type="SUPFAM" id="SSF103473">
    <property type="entry name" value="MFS general substrate transporter"/>
    <property type="match status" value="1"/>
</dbReference>
<evidence type="ECO:0000313" key="3">
    <source>
        <dbReference type="Proteomes" id="UP000825123"/>
    </source>
</evidence>